<organism evidence="1 2">
    <name type="scientific">Prevotella disiens FB035-09AN</name>
    <dbReference type="NCBI Taxonomy" id="866771"/>
    <lineage>
        <taxon>Bacteria</taxon>
        <taxon>Pseudomonadati</taxon>
        <taxon>Bacteroidota</taxon>
        <taxon>Bacteroidia</taxon>
        <taxon>Bacteroidales</taxon>
        <taxon>Prevotellaceae</taxon>
        <taxon>Prevotella</taxon>
    </lineage>
</organism>
<dbReference type="AlphaFoldDB" id="E1KQE0"/>
<gene>
    <name evidence="1" type="ORF">HMPREF9296_1354</name>
</gene>
<proteinExistence type="predicted"/>
<evidence type="ECO:0000313" key="1">
    <source>
        <dbReference type="EMBL" id="EFL46321.1"/>
    </source>
</evidence>
<accession>E1KQE0</accession>
<sequence>MLNWLVDTFLSSKCHESKKIIRIPLPLYQFFFVTLHYYKFTL</sequence>
<evidence type="ECO:0000313" key="2">
    <source>
        <dbReference type="Proteomes" id="UP000003610"/>
    </source>
</evidence>
<reference evidence="1 2" key="1">
    <citation type="submission" date="2010-08" db="EMBL/GenBank/DDBJ databases">
        <authorList>
            <person name="Durkin A.S."/>
            <person name="Madupu R."/>
            <person name="Torralba M."/>
            <person name="Gillis M."/>
            <person name="Methe B."/>
            <person name="Sutton G."/>
            <person name="Nelson K.E."/>
        </authorList>
    </citation>
    <scope>NUCLEOTIDE SEQUENCE [LARGE SCALE GENOMIC DNA]</scope>
    <source>
        <strain evidence="1 2">FB035-09AN</strain>
    </source>
</reference>
<dbReference type="STRING" id="866771.HMPREF9296_1354"/>
<protein>
    <submittedName>
        <fullName evidence="1">Uncharacterized protein</fullName>
    </submittedName>
</protein>
<dbReference type="EMBL" id="AEDO01000029">
    <property type="protein sequence ID" value="EFL46321.1"/>
    <property type="molecule type" value="Genomic_DNA"/>
</dbReference>
<comment type="caution">
    <text evidence="1">The sequence shown here is derived from an EMBL/GenBank/DDBJ whole genome shotgun (WGS) entry which is preliminary data.</text>
</comment>
<name>E1KQE0_9BACT</name>
<dbReference type="Proteomes" id="UP000003610">
    <property type="component" value="Unassembled WGS sequence"/>
</dbReference>